<evidence type="ECO:0000313" key="1">
    <source>
        <dbReference type="EMBL" id="MBF1713324.1"/>
    </source>
</evidence>
<evidence type="ECO:0000313" key="2">
    <source>
        <dbReference type="Proteomes" id="UP000721045"/>
    </source>
</evidence>
<proteinExistence type="predicted"/>
<comment type="caution">
    <text evidence="1">The sequence shown here is derived from an EMBL/GenBank/DDBJ whole genome shotgun (WGS) entry which is preliminary data.</text>
</comment>
<accession>A0A930RDN9</accession>
<dbReference type="RefSeq" id="WP_117276413.1">
    <property type="nucleotide sequence ID" value="NZ_BHYP01000004.1"/>
</dbReference>
<protein>
    <submittedName>
        <fullName evidence="1">Uncharacterized protein</fullName>
    </submittedName>
</protein>
<name>A0A930RDN9_STRIT</name>
<dbReference type="Proteomes" id="UP000721045">
    <property type="component" value="Unassembled WGS sequence"/>
</dbReference>
<organism evidence="1 2">
    <name type="scientific">Streptococcus intermedius</name>
    <dbReference type="NCBI Taxonomy" id="1338"/>
    <lineage>
        <taxon>Bacteria</taxon>
        <taxon>Bacillati</taxon>
        <taxon>Bacillota</taxon>
        <taxon>Bacilli</taxon>
        <taxon>Lactobacillales</taxon>
        <taxon>Streptococcaceae</taxon>
        <taxon>Streptococcus</taxon>
        <taxon>Streptococcus anginosus group</taxon>
    </lineage>
</organism>
<dbReference type="AlphaFoldDB" id="A0A930RDN9"/>
<sequence length="74" mass="8644">MNRNYTDKDRKQIAELEYNNTFKVGDPAIINDTETIGTVREVITDKTGLKAYVVESPDKKEVSVLYHRIMLYYK</sequence>
<gene>
    <name evidence="1" type="ORF">HXO88_06290</name>
</gene>
<reference evidence="1" key="1">
    <citation type="submission" date="2020-04" db="EMBL/GenBank/DDBJ databases">
        <title>Deep metagenomics examines the oral microbiome during advanced dental caries in children, revealing novel taxa and co-occurrences with host molecules.</title>
        <authorList>
            <person name="Baker J.L."/>
            <person name="Morton J.T."/>
            <person name="Dinis M."/>
            <person name="Alvarez R."/>
            <person name="Tran N.C."/>
            <person name="Knight R."/>
            <person name="Edlund A."/>
        </authorList>
    </citation>
    <scope>NUCLEOTIDE SEQUENCE</scope>
    <source>
        <strain evidence="1">JCVI_23_bin.22</strain>
    </source>
</reference>
<dbReference type="EMBL" id="JABZYP010000022">
    <property type="protein sequence ID" value="MBF1713324.1"/>
    <property type="molecule type" value="Genomic_DNA"/>
</dbReference>